<dbReference type="PANTHER" id="PTHR35610">
    <property type="entry name" value="3-ISOPROPYLMALATE DEHYDRATASE-RELATED"/>
    <property type="match status" value="1"/>
</dbReference>
<dbReference type="Gene3D" id="3.40.50.10900">
    <property type="entry name" value="PAC-like subunit"/>
    <property type="match status" value="1"/>
</dbReference>
<protein>
    <recommendedName>
        <fullName evidence="2">Proteasome assembly chaperone family protein</fullName>
    </recommendedName>
</protein>
<dbReference type="InterPro" id="IPR019151">
    <property type="entry name" value="Proteasome_assmbl_chaperone_2"/>
</dbReference>
<dbReference type="SUPFAM" id="SSF159659">
    <property type="entry name" value="Cgl1923-like"/>
    <property type="match status" value="1"/>
</dbReference>
<proteinExistence type="predicted"/>
<name>A0A7C1IER3_9CREN</name>
<gene>
    <name evidence="1" type="ORF">ENO04_00375</name>
</gene>
<dbReference type="Pfam" id="PF09754">
    <property type="entry name" value="PAC2"/>
    <property type="match status" value="1"/>
</dbReference>
<accession>A0A7C1IER3</accession>
<organism evidence="1">
    <name type="scientific">Fervidicoccus fontis</name>
    <dbReference type="NCBI Taxonomy" id="683846"/>
    <lineage>
        <taxon>Archaea</taxon>
        <taxon>Thermoproteota</taxon>
        <taxon>Thermoprotei</taxon>
        <taxon>Fervidicoccales</taxon>
        <taxon>Fervidicoccaceae</taxon>
        <taxon>Fervidicoccus</taxon>
    </lineage>
</organism>
<reference evidence="1" key="1">
    <citation type="journal article" date="2020" name="mSystems">
        <title>Genome- and Community-Level Interaction Insights into Carbon Utilization and Element Cycling Functions of Hydrothermarchaeota in Hydrothermal Sediment.</title>
        <authorList>
            <person name="Zhou Z."/>
            <person name="Liu Y."/>
            <person name="Xu W."/>
            <person name="Pan J."/>
            <person name="Luo Z.H."/>
            <person name="Li M."/>
        </authorList>
    </citation>
    <scope>NUCLEOTIDE SEQUENCE [LARGE SCALE GENOMIC DNA]</scope>
    <source>
        <strain evidence="1">SpSt-123</strain>
    </source>
</reference>
<dbReference type="EMBL" id="DSDY01000013">
    <property type="protein sequence ID" value="HDS10071.1"/>
    <property type="molecule type" value="Genomic_DNA"/>
</dbReference>
<evidence type="ECO:0000313" key="1">
    <source>
        <dbReference type="EMBL" id="HDS10071.1"/>
    </source>
</evidence>
<comment type="caution">
    <text evidence="1">The sequence shown here is derived from an EMBL/GenBank/DDBJ whole genome shotgun (WGS) entry which is preliminary data.</text>
</comment>
<dbReference type="PANTHER" id="PTHR35610:SF7">
    <property type="entry name" value="3-ISOPROPYLMALATE DEHYDRATASE"/>
    <property type="match status" value="1"/>
</dbReference>
<dbReference type="AlphaFoldDB" id="A0A7C1IER3"/>
<dbReference type="InterPro" id="IPR038389">
    <property type="entry name" value="PSMG2_sf"/>
</dbReference>
<sequence length="251" mass="27322">MEKYAKTGIIIEKKKTMLKQKVVLIGFPGMALVGKGVAEYLINALGLELEVVMHPIHSPANVVVDNGLIITPSINIYSKRDVDIAVVTSSFQPQTDEGQNIVAHFVLEYLANKKVLSIISAAAYVTSNPSKPRKVYVASTHREFLRRLLDIGLSPMEGGISGLNGLIPGLSYMYGLPGAVLLGETGEIYVAGNLMDYLAVASVLETISKIANIELDTRELFRKGEELEEKITTQALTEIETEEKPSAPTHL</sequence>
<evidence type="ECO:0008006" key="2">
    <source>
        <dbReference type="Google" id="ProtNLM"/>
    </source>
</evidence>